<reference evidence="2 3" key="1">
    <citation type="submission" date="2021-08" db="EMBL/GenBank/DDBJ databases">
        <title>Massilia sp. R798.</title>
        <authorList>
            <person name="Baek J.H."/>
            <person name="Jung H.S."/>
            <person name="Kim K.R."/>
            <person name="Jeon C.O."/>
        </authorList>
    </citation>
    <scope>NUCLEOTIDE SEQUENCE [LARGE SCALE GENOMIC DNA]</scope>
    <source>
        <strain evidence="2 3">R798</strain>
    </source>
</reference>
<sequence length="57" mass="6640">MTITSQQSRIEAEIERERNERQHNDEVKTGESLGDDFRIKDARENDSSGNLHRARGR</sequence>
<evidence type="ECO:0000256" key="1">
    <source>
        <dbReference type="SAM" id="MobiDB-lite"/>
    </source>
</evidence>
<name>A0ABS7SS30_9BURK</name>
<gene>
    <name evidence="2" type="ORF">I4X03_015895</name>
</gene>
<dbReference type="EMBL" id="JAFBIL020000006">
    <property type="protein sequence ID" value="MBZ2208749.1"/>
    <property type="molecule type" value="Genomic_DNA"/>
</dbReference>
<dbReference type="Proteomes" id="UP000809349">
    <property type="component" value="Unassembled WGS sequence"/>
</dbReference>
<comment type="caution">
    <text evidence="2">The sequence shown here is derived from an EMBL/GenBank/DDBJ whole genome shotgun (WGS) entry which is preliminary data.</text>
</comment>
<feature type="compositionally biased region" description="Basic and acidic residues" evidence="1">
    <location>
        <begin position="10"/>
        <end position="46"/>
    </location>
</feature>
<keyword evidence="3" id="KW-1185">Reference proteome</keyword>
<protein>
    <submittedName>
        <fullName evidence="2">Uncharacterized protein</fullName>
    </submittedName>
</protein>
<evidence type="ECO:0000313" key="3">
    <source>
        <dbReference type="Proteomes" id="UP000809349"/>
    </source>
</evidence>
<dbReference type="RefSeq" id="WP_223469227.1">
    <property type="nucleotide sequence ID" value="NZ_JAFBIL020000006.1"/>
</dbReference>
<proteinExistence type="predicted"/>
<feature type="region of interest" description="Disordered" evidence="1">
    <location>
        <begin position="1"/>
        <end position="57"/>
    </location>
</feature>
<evidence type="ECO:0000313" key="2">
    <source>
        <dbReference type="EMBL" id="MBZ2208749.1"/>
    </source>
</evidence>
<organism evidence="2 3">
    <name type="scientific">Massilia soli</name>
    <dbReference type="NCBI Taxonomy" id="2792854"/>
    <lineage>
        <taxon>Bacteria</taxon>
        <taxon>Pseudomonadati</taxon>
        <taxon>Pseudomonadota</taxon>
        <taxon>Betaproteobacteria</taxon>
        <taxon>Burkholderiales</taxon>
        <taxon>Oxalobacteraceae</taxon>
        <taxon>Telluria group</taxon>
        <taxon>Massilia</taxon>
    </lineage>
</organism>
<accession>A0ABS7SS30</accession>